<feature type="compositionally biased region" description="Low complexity" evidence="5">
    <location>
        <begin position="235"/>
        <end position="250"/>
    </location>
</feature>
<evidence type="ECO:0000256" key="1">
    <source>
        <dbReference type="ARBA" id="ARBA00006814"/>
    </source>
</evidence>
<keyword evidence="4" id="KW-0378">Hydrolase</keyword>
<evidence type="ECO:0000256" key="4">
    <source>
        <dbReference type="ARBA" id="ARBA00022801"/>
    </source>
</evidence>
<sequence length="268" mass="27023">MSAPMPTGTRPAGYGPGSVLVAGVGNLFLGDDGFGVEVAHRLAERELPPGTVVADYGIRGLHLAYDLLDGDFSTLILIDAVPVDEPPGTVVVLELHPGAADSDDAYAPSSDLPSPADLPPDVPSAIIPPPAAPDAHGMDPATVLNLLRTLGGLGPGPVERVYLVGVRPARLDEEMGLSAPVAAALDPAADAVLELLDLLGSGGTAADDDPYAVDDEAEYADVSDTAVPADALETASADHAPAQHAPAQHTPAEHAHAAVPAASGRPDV</sequence>
<dbReference type="GO" id="GO:0008047">
    <property type="term" value="F:enzyme activator activity"/>
    <property type="evidence" value="ECO:0007669"/>
    <property type="project" value="InterPro"/>
</dbReference>
<dbReference type="AlphaFoldDB" id="A0A941IUD8"/>
<dbReference type="Gene3D" id="3.40.50.1450">
    <property type="entry name" value="HybD-like"/>
    <property type="match status" value="1"/>
</dbReference>
<comment type="caution">
    <text evidence="6">The sequence shown here is derived from an EMBL/GenBank/DDBJ whole genome shotgun (WGS) entry which is preliminary data.</text>
</comment>
<dbReference type="RefSeq" id="WP_212533395.1">
    <property type="nucleotide sequence ID" value="NZ_JAGSOG010000353.1"/>
</dbReference>
<dbReference type="GO" id="GO:0004190">
    <property type="term" value="F:aspartic-type endopeptidase activity"/>
    <property type="evidence" value="ECO:0007669"/>
    <property type="project" value="UniProtKB-KW"/>
</dbReference>
<accession>A0A941IUD8</accession>
<dbReference type="EMBL" id="JAGSOG010000353">
    <property type="protein sequence ID" value="MBR7838947.1"/>
    <property type="molecule type" value="Genomic_DNA"/>
</dbReference>
<dbReference type="InterPro" id="IPR023430">
    <property type="entry name" value="Pept_HybD-like_dom_sf"/>
</dbReference>
<comment type="similarity">
    <text evidence="1">Belongs to the peptidase A31 family.</text>
</comment>
<organism evidence="6 7">
    <name type="scientific">Actinospica durhamensis</name>
    <dbReference type="NCBI Taxonomy" id="1508375"/>
    <lineage>
        <taxon>Bacteria</taxon>
        <taxon>Bacillati</taxon>
        <taxon>Actinomycetota</taxon>
        <taxon>Actinomycetes</taxon>
        <taxon>Catenulisporales</taxon>
        <taxon>Actinospicaceae</taxon>
        <taxon>Actinospica</taxon>
    </lineage>
</organism>
<keyword evidence="7" id="KW-1185">Reference proteome</keyword>
<reference evidence="6" key="1">
    <citation type="submission" date="2021-04" db="EMBL/GenBank/DDBJ databases">
        <title>Genome based classification of Actinospica acidithermotolerans sp. nov., an actinobacterium isolated from an Indonesian hot spring.</title>
        <authorList>
            <person name="Kusuma A.B."/>
            <person name="Putra K.E."/>
            <person name="Nafisah S."/>
            <person name="Loh J."/>
            <person name="Nouioui I."/>
            <person name="Goodfellow M."/>
        </authorList>
    </citation>
    <scope>NUCLEOTIDE SEQUENCE</scope>
    <source>
        <strain evidence="6">CSCA 57</strain>
    </source>
</reference>
<dbReference type="InterPro" id="IPR000671">
    <property type="entry name" value="Peptidase_A31"/>
</dbReference>
<keyword evidence="3" id="KW-0064">Aspartyl protease</keyword>
<protein>
    <submittedName>
        <fullName evidence="6">Hydrogenase maturation protease</fullName>
    </submittedName>
</protein>
<evidence type="ECO:0000256" key="2">
    <source>
        <dbReference type="ARBA" id="ARBA00022670"/>
    </source>
</evidence>
<dbReference type="SUPFAM" id="SSF53163">
    <property type="entry name" value="HybD-like"/>
    <property type="match status" value="1"/>
</dbReference>
<keyword evidence="2 6" id="KW-0645">Protease</keyword>
<evidence type="ECO:0000313" key="6">
    <source>
        <dbReference type="EMBL" id="MBR7838947.1"/>
    </source>
</evidence>
<dbReference type="Proteomes" id="UP000675781">
    <property type="component" value="Unassembled WGS sequence"/>
</dbReference>
<dbReference type="PANTHER" id="PTHR30302:SF1">
    <property type="entry name" value="HYDROGENASE 2 MATURATION PROTEASE"/>
    <property type="match status" value="1"/>
</dbReference>
<dbReference type="PRINTS" id="PR00446">
    <property type="entry name" value="HYDRGNUPTAKE"/>
</dbReference>
<evidence type="ECO:0000256" key="5">
    <source>
        <dbReference type="SAM" id="MobiDB-lite"/>
    </source>
</evidence>
<evidence type="ECO:0000313" key="7">
    <source>
        <dbReference type="Proteomes" id="UP000675781"/>
    </source>
</evidence>
<dbReference type="NCBIfam" id="TIGR00072">
    <property type="entry name" value="hydrog_prot"/>
    <property type="match status" value="1"/>
</dbReference>
<proteinExistence type="inferred from homology"/>
<gene>
    <name evidence="6" type="ORF">KDL01_37110</name>
</gene>
<evidence type="ECO:0000256" key="3">
    <source>
        <dbReference type="ARBA" id="ARBA00022750"/>
    </source>
</evidence>
<dbReference type="PANTHER" id="PTHR30302">
    <property type="entry name" value="HYDROGENASE 1 MATURATION PROTEASE"/>
    <property type="match status" value="1"/>
</dbReference>
<name>A0A941IUD8_9ACTN</name>
<dbReference type="GO" id="GO:0016485">
    <property type="term" value="P:protein processing"/>
    <property type="evidence" value="ECO:0007669"/>
    <property type="project" value="TreeGrafter"/>
</dbReference>
<feature type="region of interest" description="Disordered" evidence="5">
    <location>
        <begin position="225"/>
        <end position="268"/>
    </location>
</feature>